<dbReference type="GO" id="GO:0005777">
    <property type="term" value="C:peroxisome"/>
    <property type="evidence" value="ECO:0007669"/>
    <property type="project" value="InterPro"/>
</dbReference>
<dbReference type="STRING" id="451379.A0A0N5AA15"/>
<feature type="domain" description="Peroxisomal ATPase PEX1 N-terminal C-lobe" evidence="4">
    <location>
        <begin position="103"/>
        <end position="178"/>
    </location>
</feature>
<keyword evidence="2" id="KW-0067">ATP-binding</keyword>
<evidence type="ECO:0000256" key="2">
    <source>
        <dbReference type="ARBA" id="ARBA00022840"/>
    </source>
</evidence>
<dbReference type="GO" id="GO:0005524">
    <property type="term" value="F:ATP binding"/>
    <property type="evidence" value="ECO:0007669"/>
    <property type="project" value="UniProtKB-KW"/>
</dbReference>
<dbReference type="WBParaSite" id="SMUV_0000097701-mRNA-1">
    <property type="protein sequence ID" value="SMUV_0000097701-mRNA-1"/>
    <property type="gene ID" value="SMUV_0000097701"/>
</dbReference>
<evidence type="ECO:0000313" key="5">
    <source>
        <dbReference type="Proteomes" id="UP000046393"/>
    </source>
</evidence>
<feature type="domain" description="ATPase AAA-type core" evidence="3">
    <location>
        <begin position="491"/>
        <end position="606"/>
    </location>
</feature>
<dbReference type="Gene3D" id="3.10.330.10">
    <property type="match status" value="1"/>
</dbReference>
<dbReference type="Proteomes" id="UP000046393">
    <property type="component" value="Unplaced"/>
</dbReference>
<dbReference type="InterPro" id="IPR027417">
    <property type="entry name" value="P-loop_NTPase"/>
</dbReference>
<sequence>MVTFPATLLFKDLYSCFGYLNNVSDSHHAFQQNFYQVSGIYRVTSLKCNSFFLLCVRQNLVCNIGEATKFLWIDTVFGHLQGFRNGEQVIMEKVEVYSRCSAVILRPNEFHDWIEINKQAEFIENNLLNQLQFVNECSSYPIFLNDKLLCCVTVEKTETDSCYSYGILNQHTKLVINPVTNDSLTSENANEHSVVDQLAVVLNNLSTRIKNFFESQTYFSDLNKFLVSPHETSGEKTLRILPRNFINRKISNCALHPTAIFITSEDALNDADIRIVTMRDKAGEHSSYAVLFHLSEYNQSFRQIYDVLRRCKNHCFLSENIMNDAFSDFTWIDYSFVETENIERCYKVLCFLKSADVTVDYTESICDFFIQRCSYYPVVLSKEGFTAEIHCSGRKLSCRFVPYCSDDPTFKCYIFSCGLLPDFEMIYDESEISSQKKTGRPVEELNVKYYKTPSEAFSDDFNLLYQERCLVECTQLVTHLINNIGNMSSHVILKGPKLSGKTTIVKKLVRNLLMSSTPVYAGWIDCVEWQGRSTDFIEKQVSTVSKRLASRRPSILVLDGIDCGLVRKNGSTPDMKSRKTFSAIRRITEEYRIIVVATTEEFDCFMDKAFGSNGNRFFFRKLVILDLESNLICIVLFDIQHFNS</sequence>
<evidence type="ECO:0000256" key="1">
    <source>
        <dbReference type="ARBA" id="ARBA00022741"/>
    </source>
</evidence>
<organism evidence="5 6">
    <name type="scientific">Syphacia muris</name>
    <dbReference type="NCBI Taxonomy" id="451379"/>
    <lineage>
        <taxon>Eukaryota</taxon>
        <taxon>Metazoa</taxon>
        <taxon>Ecdysozoa</taxon>
        <taxon>Nematoda</taxon>
        <taxon>Chromadorea</taxon>
        <taxon>Rhabditida</taxon>
        <taxon>Spirurina</taxon>
        <taxon>Oxyuridomorpha</taxon>
        <taxon>Oxyuroidea</taxon>
        <taxon>Oxyuridae</taxon>
        <taxon>Syphacia</taxon>
    </lineage>
</organism>
<dbReference type="AlphaFoldDB" id="A0A0N5AA15"/>
<reference evidence="6" key="1">
    <citation type="submission" date="2017-02" db="UniProtKB">
        <authorList>
            <consortium name="WormBaseParasite"/>
        </authorList>
    </citation>
    <scope>IDENTIFICATION</scope>
</reference>
<accession>A0A0N5AA15</accession>
<dbReference type="InterPro" id="IPR015342">
    <property type="entry name" value="PEX1-N_C-lobe"/>
</dbReference>
<dbReference type="Pfam" id="PF09262">
    <property type="entry name" value="PEX-1N"/>
    <property type="match status" value="1"/>
</dbReference>
<evidence type="ECO:0000313" key="6">
    <source>
        <dbReference type="WBParaSite" id="SMUV_0000097701-mRNA-1"/>
    </source>
</evidence>
<keyword evidence="5" id="KW-1185">Reference proteome</keyword>
<dbReference type="InterPro" id="IPR003959">
    <property type="entry name" value="ATPase_AAA_core"/>
</dbReference>
<keyword evidence="1" id="KW-0547">Nucleotide-binding</keyword>
<evidence type="ECO:0000259" key="4">
    <source>
        <dbReference type="Pfam" id="PF09262"/>
    </source>
</evidence>
<dbReference type="SUPFAM" id="SSF52540">
    <property type="entry name" value="P-loop containing nucleoside triphosphate hydrolases"/>
    <property type="match status" value="1"/>
</dbReference>
<dbReference type="Gene3D" id="3.40.50.300">
    <property type="entry name" value="P-loop containing nucleotide triphosphate hydrolases"/>
    <property type="match status" value="1"/>
</dbReference>
<proteinExistence type="predicted"/>
<dbReference type="GO" id="GO:0007031">
    <property type="term" value="P:peroxisome organization"/>
    <property type="evidence" value="ECO:0007669"/>
    <property type="project" value="InterPro"/>
</dbReference>
<evidence type="ECO:0000259" key="3">
    <source>
        <dbReference type="Pfam" id="PF00004"/>
    </source>
</evidence>
<protein>
    <submittedName>
        <fullName evidence="6">Peroxin-1</fullName>
    </submittedName>
</protein>
<dbReference type="SUPFAM" id="SSF54585">
    <property type="entry name" value="Cdc48 domain 2-like"/>
    <property type="match status" value="1"/>
</dbReference>
<name>A0A0N5AA15_9BILA</name>
<dbReference type="GO" id="GO:0016887">
    <property type="term" value="F:ATP hydrolysis activity"/>
    <property type="evidence" value="ECO:0007669"/>
    <property type="project" value="InterPro"/>
</dbReference>
<dbReference type="InterPro" id="IPR029067">
    <property type="entry name" value="CDC48_domain_2-like_sf"/>
</dbReference>
<dbReference type="Pfam" id="PF00004">
    <property type="entry name" value="AAA"/>
    <property type="match status" value="1"/>
</dbReference>